<dbReference type="InterPro" id="IPR023155">
    <property type="entry name" value="Cyt_c-552/4"/>
</dbReference>
<dbReference type="InterPro" id="IPR019734">
    <property type="entry name" value="TPR_rpt"/>
</dbReference>
<feature type="repeat" description="TPR" evidence="4">
    <location>
        <begin position="600"/>
        <end position="633"/>
    </location>
</feature>
<evidence type="ECO:0000256" key="4">
    <source>
        <dbReference type="PROSITE-ProRule" id="PRU00339"/>
    </source>
</evidence>
<dbReference type="InterPro" id="IPR011989">
    <property type="entry name" value="ARM-like"/>
</dbReference>
<evidence type="ECO:0000259" key="5">
    <source>
        <dbReference type="Pfam" id="PF09699"/>
    </source>
</evidence>
<dbReference type="EMBL" id="FMZO01000001">
    <property type="protein sequence ID" value="SDC14535.1"/>
    <property type="molecule type" value="Genomic_DNA"/>
</dbReference>
<dbReference type="Pfam" id="PF13435">
    <property type="entry name" value="Cytochrome_C554"/>
    <property type="match status" value="2"/>
</dbReference>
<evidence type="ECO:0000313" key="7">
    <source>
        <dbReference type="EMBL" id="SDC14535.1"/>
    </source>
</evidence>
<proteinExistence type="predicted"/>
<dbReference type="InterPro" id="IPR013105">
    <property type="entry name" value="TPR_2"/>
</dbReference>
<dbReference type="PROSITE" id="PS50293">
    <property type="entry name" value="TPR_REGION"/>
    <property type="match status" value="1"/>
</dbReference>
<dbReference type="GO" id="GO:0016491">
    <property type="term" value="F:oxidoreductase activity"/>
    <property type="evidence" value="ECO:0007669"/>
    <property type="project" value="TreeGrafter"/>
</dbReference>
<dbReference type="PANTHER" id="PTHR35038:SF8">
    <property type="entry name" value="C-TYPE POLYHEME CYTOCHROME OMCC"/>
    <property type="match status" value="1"/>
</dbReference>
<dbReference type="InterPro" id="IPR051829">
    <property type="entry name" value="Multiheme_Cytochr_ET"/>
</dbReference>
<dbReference type="InterPro" id="IPR016024">
    <property type="entry name" value="ARM-type_fold"/>
</dbReference>
<reference evidence="8" key="1">
    <citation type="submission" date="2016-10" db="EMBL/GenBank/DDBJ databases">
        <authorList>
            <person name="Varghese N."/>
            <person name="Submissions S."/>
        </authorList>
    </citation>
    <scope>NUCLEOTIDE SEQUENCE [LARGE SCALE GENOMIC DNA]</scope>
    <source>
        <strain evidence="8">DSM 25811 / CCM 8410 / LMG 26954 / E90</strain>
    </source>
</reference>
<evidence type="ECO:0000256" key="1">
    <source>
        <dbReference type="ARBA" id="ARBA00022729"/>
    </source>
</evidence>
<dbReference type="SUPFAM" id="SSF48371">
    <property type="entry name" value="ARM repeat"/>
    <property type="match status" value="1"/>
</dbReference>
<feature type="domain" description="Cytochrome c-552/4" evidence="6">
    <location>
        <begin position="176"/>
        <end position="218"/>
    </location>
</feature>
<dbReference type="Gene3D" id="1.25.40.10">
    <property type="entry name" value="Tetratricopeptide repeat domain"/>
    <property type="match status" value="1"/>
</dbReference>
<dbReference type="AlphaFoldDB" id="A0A1G6J860"/>
<evidence type="ECO:0000313" key="8">
    <source>
        <dbReference type="Proteomes" id="UP000198757"/>
    </source>
</evidence>
<dbReference type="SMART" id="SM00028">
    <property type="entry name" value="TPR"/>
    <property type="match status" value="4"/>
</dbReference>
<organism evidence="7 8">
    <name type="scientific">Niabella drilacis (strain DSM 25811 / CCM 8410 / CCUG 62505 / LMG 26954 / E90)</name>
    <dbReference type="NCBI Taxonomy" id="1285928"/>
    <lineage>
        <taxon>Bacteria</taxon>
        <taxon>Pseudomonadati</taxon>
        <taxon>Bacteroidota</taxon>
        <taxon>Chitinophagia</taxon>
        <taxon>Chitinophagales</taxon>
        <taxon>Chitinophagaceae</taxon>
        <taxon>Niabella</taxon>
    </lineage>
</organism>
<dbReference type="SUPFAM" id="SSF48452">
    <property type="entry name" value="TPR-like"/>
    <property type="match status" value="1"/>
</dbReference>
<dbReference type="Pfam" id="PF09699">
    <property type="entry name" value="Paired_CXXCH_1"/>
    <property type="match status" value="1"/>
</dbReference>
<keyword evidence="2" id="KW-0677">Repeat</keyword>
<dbReference type="Pfam" id="PF13181">
    <property type="entry name" value="TPR_8"/>
    <property type="match status" value="1"/>
</dbReference>
<accession>A0A1G6J860</accession>
<dbReference type="OrthoDB" id="9814800at2"/>
<dbReference type="InterPro" id="IPR036280">
    <property type="entry name" value="Multihaem_cyt_sf"/>
</dbReference>
<dbReference type="Gene3D" id="1.10.1130.10">
    <property type="entry name" value="Flavocytochrome C3, Chain A"/>
    <property type="match status" value="2"/>
</dbReference>
<dbReference type="InterPro" id="IPR010177">
    <property type="entry name" value="Paired_CXXCH_1"/>
</dbReference>
<dbReference type="RefSeq" id="WP_143019634.1">
    <property type="nucleotide sequence ID" value="NZ_FMZO01000001.1"/>
</dbReference>
<dbReference type="PROSITE" id="PS50005">
    <property type="entry name" value="TPR"/>
    <property type="match status" value="2"/>
</dbReference>
<keyword evidence="3 4" id="KW-0802">TPR repeat</keyword>
<dbReference type="Pfam" id="PF07719">
    <property type="entry name" value="TPR_2"/>
    <property type="match status" value="1"/>
</dbReference>
<protein>
    <submittedName>
        <fullName evidence="7">Tfp pilus assembly protein PilF</fullName>
    </submittedName>
</protein>
<feature type="domain" description="Doubled CXXCH motif" evidence="5">
    <location>
        <begin position="317"/>
        <end position="346"/>
    </location>
</feature>
<name>A0A1G6J860_NIADE</name>
<dbReference type="InterPro" id="IPR011990">
    <property type="entry name" value="TPR-like_helical_dom_sf"/>
</dbReference>
<keyword evidence="8" id="KW-1185">Reference proteome</keyword>
<dbReference type="Pfam" id="PF13414">
    <property type="entry name" value="TPR_11"/>
    <property type="match status" value="1"/>
</dbReference>
<dbReference type="Gene3D" id="1.25.10.10">
    <property type="entry name" value="Leucine-rich Repeat Variant"/>
    <property type="match status" value="1"/>
</dbReference>
<gene>
    <name evidence="7" type="ORF">SAMN04487894_101442</name>
</gene>
<dbReference type="Proteomes" id="UP000198757">
    <property type="component" value="Unassembled WGS sequence"/>
</dbReference>
<sequence length="748" mass="84448">MRWMHHKKTVLVLSSILLFFLGSLIIVRCSQPDKKSGEKRTANDYVGDAACISCHKSEHDQWQLSDHFKAMQPANDSTVLGNFNNASFSADGVTSRFFKKDGKFFINTEGPDGKQHDYEIKYTFGYYPLQQYLVEFDRGRMQATRQSWNSKDKNWFHQYAGQKIAANDWLHWTGNGQNWNTMCAECHSTNLKKNYNTETDSYNTTYSVLTVSCEACHGPAKQHIDYINGGDYKQGTRQAGSYLRAPKNSSQLAQIQTCFPCHARKGNISSNLKNSNEIMDDYIPEIPSTEFFHADGQADDEDYTYTSFLQSKMYKHGVKCSNCHNPHTGKLLIAGNGACLQCHDKKYDAPTHTFHAVNTAGAECKNCHMPGKFYMGNDWRHDHTFRVPRPDLSVKYGTPNACNNCHANQSAAWAETAVNKWYGPTRAYHFAEDLIPGSKMDAGSQAHLIKLIQDTATPPIIQATAVHYLSGVQGGENPVAGVLRELHNKDAQVRYRAVTGLNNFAPALWRDAIQDMLTDKVRAVRIAAANLVLGANDADLIAGLGAAYTNALAELNDHVLYQTDFASGNIMAADYYLKLKNYDKAESFYLKGLQKDNQMNYARLNLSTVYNIKGNNEAALKTLEEAARVDPKNDRIYFNLALLYNELNQPGNVEKSLKKAIELKTSNPRVYYNYAILLQQRQQYKEAEQQYLKALQLAPSDADINYALCVLHLQQQNPAAARPYAETLKRYYPGDQRFLQLWQQLGML</sequence>
<evidence type="ECO:0000259" key="6">
    <source>
        <dbReference type="Pfam" id="PF13435"/>
    </source>
</evidence>
<dbReference type="STRING" id="1285928.SAMN04487894_101442"/>
<dbReference type="PANTHER" id="PTHR35038">
    <property type="entry name" value="DISSIMILATORY SULFITE REDUCTASE SIRA"/>
    <property type="match status" value="1"/>
</dbReference>
<keyword evidence="1" id="KW-0732">Signal</keyword>
<feature type="repeat" description="TPR" evidence="4">
    <location>
        <begin position="668"/>
        <end position="701"/>
    </location>
</feature>
<evidence type="ECO:0000256" key="3">
    <source>
        <dbReference type="ARBA" id="ARBA00022803"/>
    </source>
</evidence>
<feature type="domain" description="Cytochrome c-552/4" evidence="6">
    <location>
        <begin position="50"/>
        <end position="75"/>
    </location>
</feature>
<evidence type="ECO:0000256" key="2">
    <source>
        <dbReference type="ARBA" id="ARBA00022737"/>
    </source>
</evidence>
<dbReference type="SUPFAM" id="SSF48695">
    <property type="entry name" value="Multiheme cytochromes"/>
    <property type="match status" value="1"/>
</dbReference>